<organism evidence="3 4">
    <name type="scientific">Trichomonas vaginalis (strain ATCC PRA-98 / G3)</name>
    <dbReference type="NCBI Taxonomy" id="412133"/>
    <lineage>
        <taxon>Eukaryota</taxon>
        <taxon>Metamonada</taxon>
        <taxon>Parabasalia</taxon>
        <taxon>Trichomonadida</taxon>
        <taxon>Trichomonadidae</taxon>
        <taxon>Trichomonas</taxon>
    </lineage>
</organism>
<dbReference type="OrthoDB" id="19311at2759"/>
<dbReference type="KEGG" id="tva:4773397"/>
<evidence type="ECO:0000259" key="2">
    <source>
        <dbReference type="PROSITE" id="PS50085"/>
    </source>
</evidence>
<dbReference type="Gene3D" id="3.40.50.11210">
    <property type="entry name" value="Rap/Ran-GAP"/>
    <property type="match status" value="1"/>
</dbReference>
<protein>
    <submittedName>
        <fullName evidence="3">Rap/ran-GAP family protein</fullName>
    </submittedName>
</protein>
<dbReference type="InterPro" id="IPR000331">
    <property type="entry name" value="Rap/Ran_GAP_dom"/>
</dbReference>
<keyword evidence="1" id="KW-0343">GTPase activation</keyword>
<dbReference type="STRING" id="5722.A2DW93"/>
<evidence type="ECO:0000313" key="3">
    <source>
        <dbReference type="EMBL" id="EAY15394.1"/>
    </source>
</evidence>
<dbReference type="InterPro" id="IPR027107">
    <property type="entry name" value="Tuberin/Ral-act_asu"/>
</dbReference>
<gene>
    <name evidence="3" type="ORF">TVAG_224700</name>
</gene>
<dbReference type="VEuPathDB" id="TrichDB:TVAG_224700"/>
<dbReference type="eggNOG" id="KOG3686">
    <property type="taxonomic scope" value="Eukaryota"/>
</dbReference>
<dbReference type="InParanoid" id="A2DW93"/>
<dbReference type="GO" id="GO:0051056">
    <property type="term" value="P:regulation of small GTPase mediated signal transduction"/>
    <property type="evidence" value="ECO:0007669"/>
    <property type="project" value="InterPro"/>
</dbReference>
<dbReference type="Pfam" id="PF02145">
    <property type="entry name" value="Rap_GAP"/>
    <property type="match status" value="1"/>
</dbReference>
<name>A2DW93_TRIV3</name>
<dbReference type="PROSITE" id="PS50085">
    <property type="entry name" value="RAPGAP"/>
    <property type="match status" value="1"/>
</dbReference>
<dbReference type="Proteomes" id="UP000001542">
    <property type="component" value="Unassembled WGS sequence"/>
</dbReference>
<proteinExistence type="predicted"/>
<dbReference type="InterPro" id="IPR035974">
    <property type="entry name" value="Rap/Ran-GAP_sf"/>
</dbReference>
<feature type="domain" description="Rap-GAP" evidence="2">
    <location>
        <begin position="934"/>
        <end position="1154"/>
    </location>
</feature>
<keyword evidence="4" id="KW-1185">Reference proteome</keyword>
<dbReference type="GO" id="GO:0005096">
    <property type="term" value="F:GTPase activator activity"/>
    <property type="evidence" value="ECO:0000318"/>
    <property type="project" value="GO_Central"/>
</dbReference>
<dbReference type="FunFam" id="3.40.50.11210:FF:000001">
    <property type="entry name" value="Ral GTPase-activating protein subunit alpha-1 isoform 1"/>
    <property type="match status" value="1"/>
</dbReference>
<reference evidence="3" key="2">
    <citation type="journal article" date="2007" name="Science">
        <title>Draft genome sequence of the sexually transmitted pathogen Trichomonas vaginalis.</title>
        <authorList>
            <person name="Carlton J.M."/>
            <person name="Hirt R.P."/>
            <person name="Silva J.C."/>
            <person name="Delcher A.L."/>
            <person name="Schatz M."/>
            <person name="Zhao Q."/>
            <person name="Wortman J.R."/>
            <person name="Bidwell S.L."/>
            <person name="Alsmark U.C.M."/>
            <person name="Besteiro S."/>
            <person name="Sicheritz-Ponten T."/>
            <person name="Noel C.J."/>
            <person name="Dacks J.B."/>
            <person name="Foster P.G."/>
            <person name="Simillion C."/>
            <person name="Van de Peer Y."/>
            <person name="Miranda-Saavedra D."/>
            <person name="Barton G.J."/>
            <person name="Westrop G.D."/>
            <person name="Mueller S."/>
            <person name="Dessi D."/>
            <person name="Fiori P.L."/>
            <person name="Ren Q."/>
            <person name="Paulsen I."/>
            <person name="Zhang H."/>
            <person name="Bastida-Corcuera F.D."/>
            <person name="Simoes-Barbosa A."/>
            <person name="Brown M.T."/>
            <person name="Hayes R.D."/>
            <person name="Mukherjee M."/>
            <person name="Okumura C.Y."/>
            <person name="Schneider R."/>
            <person name="Smith A.J."/>
            <person name="Vanacova S."/>
            <person name="Villalvazo M."/>
            <person name="Haas B.J."/>
            <person name="Pertea M."/>
            <person name="Feldblyum T.V."/>
            <person name="Utterback T.R."/>
            <person name="Shu C.L."/>
            <person name="Osoegawa K."/>
            <person name="de Jong P.J."/>
            <person name="Hrdy I."/>
            <person name="Horvathova L."/>
            <person name="Zubacova Z."/>
            <person name="Dolezal P."/>
            <person name="Malik S.B."/>
            <person name="Logsdon J.M. Jr."/>
            <person name="Henze K."/>
            <person name="Gupta A."/>
            <person name="Wang C.C."/>
            <person name="Dunne R.L."/>
            <person name="Upcroft J.A."/>
            <person name="Upcroft P."/>
            <person name="White O."/>
            <person name="Salzberg S.L."/>
            <person name="Tang P."/>
            <person name="Chiu C.-H."/>
            <person name="Lee Y.-S."/>
            <person name="Embley T.M."/>
            <person name="Coombs G.H."/>
            <person name="Mottram J.C."/>
            <person name="Tachezy J."/>
            <person name="Fraser-Liggett C.M."/>
            <person name="Johnson P.J."/>
        </authorList>
    </citation>
    <scope>NUCLEOTIDE SEQUENCE [LARGE SCALE GENOMIC DNA]</scope>
    <source>
        <strain evidence="3">G3</strain>
    </source>
</reference>
<dbReference type="VEuPathDB" id="TrichDB:TVAGG3_0804180"/>
<dbReference type="RefSeq" id="XP_001327617.1">
    <property type="nucleotide sequence ID" value="XM_001327582.1"/>
</dbReference>
<dbReference type="AlphaFoldDB" id="A2DW93"/>
<dbReference type="EMBL" id="DS113257">
    <property type="protein sequence ID" value="EAY15394.1"/>
    <property type="molecule type" value="Genomic_DNA"/>
</dbReference>
<dbReference type="GO" id="GO:0005737">
    <property type="term" value="C:cytoplasm"/>
    <property type="evidence" value="ECO:0000318"/>
    <property type="project" value="GO_Central"/>
</dbReference>
<dbReference type="GO" id="GO:0005634">
    <property type="term" value="C:nucleus"/>
    <property type="evidence" value="ECO:0007669"/>
    <property type="project" value="InterPro"/>
</dbReference>
<evidence type="ECO:0000313" key="4">
    <source>
        <dbReference type="Proteomes" id="UP000001542"/>
    </source>
</evidence>
<dbReference type="PANTHER" id="PTHR10063">
    <property type="entry name" value="TUBERIN"/>
    <property type="match status" value="1"/>
</dbReference>
<evidence type="ECO:0000256" key="1">
    <source>
        <dbReference type="ARBA" id="ARBA00022468"/>
    </source>
</evidence>
<accession>A2DW93</accession>
<sequence>MDSAKESFKNLVSVIDSQSSFKTIITKPEKSSLLLEYFVKIIHEYELPEMDDETQTHLLNFIRLYTDLEESNFRRDSFAICCKMLPFFYESMKRPESYQILSNFMFISDNIDYSRTLLYVERLFGVMLYMTNYNLAYFWNFLFENVFNRFFLYETDSIKGDDMKHNDKWNQSYLLQANAYIGKFIFELMEVQHQFKPFLTENKYVLMGLIKFSMDLAPDQLLKILGSYFQSNLICSNQQFTELQGMERFIPAAYVCNYDSSVNTILLNIINALPIEYIATILMLLIRLINSRIPKSDIMRPIKTVVVVHCMCNQIIANYSKKEELLLLAIPQILQLKTTQTQLILFYCLVDSKLVSEKVISEFWNSEFLQEDFKIILAQLLTMHMFPELLSIDLSKLIAFSKTYGSTSQKARDRKLSPIFLEKLSLMETDPTIFLTTAFQWSGYSTKFFIPSSLRLNWNSEQKLKLFNDILDHAIVNKDVTYLKYVVNALTEIIYNIPYEFEFSMQLVYDKILPILDINEIDVSFAYSLFRANTKLLDSHWDKFVKRMIQKLSRDLTDIDLLLYISENLSLLETKLKSKEIINLIVINLERIKNVTVNHQQAISICALMTSIYSILLNENSPDRFKPISYLDDFCLVNKNMNLVQEQVLVHYLCINDVELAKYVNCNTLFDQFTGAPDAYWAFLHMILSDQTNIEKPFPDFLENAIKLLIKILKISQLTSFSEYLSSLCVDIIIKSINLYEIFEKEAPNFVNNDIVMIIRDTVLSKYTDCEKSGFPNHKNPQYEIFEDKFALCEKNNDDTFSVSTKHAISASSYKLHFDDAKESENSTETEVKTHDFSRLTIPNFDKFISNFAGYQPSIPPKSMNSSYIPTTSFPQIKFPEVQGAIPPSSSAEITTIPESKQWIPQQNIGSIFGGIIDTKFTIRAQNKALERESRALFETLQKLTCKIGIIYVKKGKILQSDILAMENKDTTEQYQKFLSEMGQIIFLKNFKSYCGKLDTIENRNGVQSLYFTDKRLETMFHVSTMMPTKQGDSQQIQKKKHVGNDNSLVVWNENIDIPWNTATIVSQFNDHHVVVFPLSDSLYFVDVRKKSDALETGPIRHPVILHHSSCPALVRWTAILSDFLVRGFSNPLDSPHQKVLLQLSSMVTLIDKN</sequence>
<dbReference type="SMR" id="A2DW93"/>
<dbReference type="SUPFAM" id="SSF111347">
    <property type="entry name" value="Rap/Ran-GAP"/>
    <property type="match status" value="1"/>
</dbReference>
<reference evidence="3" key="1">
    <citation type="submission" date="2006-10" db="EMBL/GenBank/DDBJ databases">
        <authorList>
            <person name="Amadeo P."/>
            <person name="Zhao Q."/>
            <person name="Wortman J."/>
            <person name="Fraser-Liggett C."/>
            <person name="Carlton J."/>
        </authorList>
    </citation>
    <scope>NUCLEOTIDE SEQUENCE</scope>
    <source>
        <strain evidence="3">G3</strain>
    </source>
</reference>
<dbReference type="PANTHER" id="PTHR10063:SF11">
    <property type="entry name" value="RHO GTPASE-ACTIVATING PROTEIN CG5521-RELATED"/>
    <property type="match status" value="1"/>
</dbReference>